<dbReference type="InterPro" id="IPR005225">
    <property type="entry name" value="Small_GTP-bd"/>
</dbReference>
<feature type="binding site" evidence="10">
    <location>
        <position position="26"/>
    </location>
    <ligand>
        <name>(6S)-5-formyl-5,6,7,8-tetrahydrofolate</name>
        <dbReference type="ChEBI" id="CHEBI:57457"/>
    </ligand>
</feature>
<keyword evidence="8 10" id="KW-0630">Potassium</keyword>
<dbReference type="InterPro" id="IPR027417">
    <property type="entry name" value="P-loop_NTPase"/>
</dbReference>
<dbReference type="GO" id="GO:0030488">
    <property type="term" value="P:tRNA methylation"/>
    <property type="evidence" value="ECO:0007669"/>
    <property type="project" value="TreeGrafter"/>
</dbReference>
<feature type="binding site" evidence="10">
    <location>
        <position position="251"/>
    </location>
    <ligand>
        <name>K(+)</name>
        <dbReference type="ChEBI" id="CHEBI:29103"/>
    </ligand>
</feature>
<evidence type="ECO:0000256" key="5">
    <source>
        <dbReference type="ARBA" id="ARBA00022741"/>
    </source>
</evidence>
<protein>
    <recommendedName>
        <fullName evidence="10">tRNA modification GTPase MnmE</fullName>
        <ecNumber evidence="10">3.6.-.-</ecNumber>
    </recommendedName>
</protein>
<keyword evidence="9 10" id="KW-0342">GTP-binding</keyword>
<dbReference type="Gene3D" id="1.20.120.430">
    <property type="entry name" value="tRNA modification GTPase MnmE domain 2"/>
    <property type="match status" value="1"/>
</dbReference>
<dbReference type="SUPFAM" id="SSF52540">
    <property type="entry name" value="P-loop containing nucleoside triphosphate hydrolases"/>
    <property type="match status" value="1"/>
</dbReference>
<comment type="similarity">
    <text evidence="1 10 11">Belongs to the TRAFAC class TrmE-Era-EngA-EngB-Septin-like GTPase superfamily. TrmE GTPase family.</text>
</comment>
<feature type="domain" description="TrmE-type G" evidence="12">
    <location>
        <begin position="220"/>
        <end position="374"/>
    </location>
</feature>
<evidence type="ECO:0000256" key="11">
    <source>
        <dbReference type="RuleBase" id="RU003313"/>
    </source>
</evidence>
<dbReference type="InterPro" id="IPR027266">
    <property type="entry name" value="TrmE/GcvT-like"/>
</dbReference>
<dbReference type="PROSITE" id="PS51709">
    <property type="entry name" value="G_TRME"/>
    <property type="match status" value="1"/>
</dbReference>
<feature type="binding site" evidence="10">
    <location>
        <begin position="274"/>
        <end position="277"/>
    </location>
    <ligand>
        <name>GTP</name>
        <dbReference type="ChEBI" id="CHEBI:37565"/>
    </ligand>
</feature>
<dbReference type="Gene3D" id="3.30.1360.120">
    <property type="entry name" value="Probable tRNA modification gtpase trme, domain 1"/>
    <property type="match status" value="1"/>
</dbReference>
<keyword evidence="2 10" id="KW-0963">Cytoplasm</keyword>
<sequence>MSNIKEREPIVAIATPFGESAIGVVRLSGTGLLEKVGRFIRTKSSIKPRYAHRFELVDEQGKPIDDGILIYYKAPNSYTGEDMLELFLHGNPFILKTALELFVRNGIRLAQPGEFTKRAFLNGKMDLLQAEAVADLIGAKTQLAHESALRQLKGELSSYITPLREKLLELCAYVEADIEFSEEDIPTLTREQILRTLLEVKDRIDTLLFTVKKGEYLRRGINLAIVGKPNVGKSSLFNALLGKDRAIVTSVPGTTRDFLQESLNLEGIPVNLIDTAGIRESSDEVERIGIERSLQKLREADLVLFVVDASSPLESIDLEVYNLIEETNHIPVLNKIDLGINEEVVKRFPDGIKVSAKTGQGLEELKERVLQKVGVFGADSMHVYLSVRHADLLQRAKEKIEETVELFQRMELSPEVLSLYIREALHYLEELVGTIATEDVLGSIFSRFCIGK</sequence>
<dbReference type="GO" id="GO:0005829">
    <property type="term" value="C:cytosol"/>
    <property type="evidence" value="ECO:0007669"/>
    <property type="project" value="TreeGrafter"/>
</dbReference>
<feature type="binding site" evidence="10">
    <location>
        <position position="254"/>
    </location>
    <ligand>
        <name>K(+)</name>
        <dbReference type="ChEBI" id="CHEBI:29103"/>
    </ligand>
</feature>
<reference evidence="13 14" key="1">
    <citation type="submission" date="2016-11" db="EMBL/GenBank/DDBJ databases">
        <authorList>
            <person name="Jaros S."/>
            <person name="Januszkiewicz K."/>
            <person name="Wedrychowicz H."/>
        </authorList>
    </citation>
    <scope>NUCLEOTIDE SEQUENCE [LARGE SCALE GENOMIC DNA]</scope>
    <source>
        <strain evidence="13 14">DSM 19557</strain>
    </source>
</reference>
<comment type="caution">
    <text evidence="10">Lacks conserved residue(s) required for the propagation of feature annotation.</text>
</comment>
<dbReference type="PANTHER" id="PTHR42714:SF2">
    <property type="entry name" value="TRNA MODIFICATION GTPASE GTPBP3, MITOCHONDRIAL"/>
    <property type="match status" value="1"/>
</dbReference>
<keyword evidence="3 10" id="KW-0819">tRNA processing</keyword>
<dbReference type="NCBIfam" id="TIGR00450">
    <property type="entry name" value="mnmE_trmE_thdF"/>
    <property type="match status" value="1"/>
</dbReference>
<dbReference type="RefSeq" id="WP_079654500.1">
    <property type="nucleotide sequence ID" value="NZ_LT670846.1"/>
</dbReference>
<dbReference type="CDD" id="cd14858">
    <property type="entry name" value="TrmE_N"/>
    <property type="match status" value="1"/>
</dbReference>
<evidence type="ECO:0000256" key="7">
    <source>
        <dbReference type="ARBA" id="ARBA00022842"/>
    </source>
</evidence>
<dbReference type="InterPro" id="IPR031168">
    <property type="entry name" value="G_TrmE"/>
</dbReference>
<dbReference type="InterPro" id="IPR006073">
    <property type="entry name" value="GTP-bd"/>
</dbReference>
<feature type="binding site" evidence="10">
    <location>
        <position position="85"/>
    </location>
    <ligand>
        <name>(6S)-5-formyl-5,6,7,8-tetrahydrofolate</name>
        <dbReference type="ChEBI" id="CHEBI:57457"/>
    </ligand>
</feature>
<feature type="binding site" evidence="10">
    <location>
        <position position="124"/>
    </location>
    <ligand>
        <name>(6S)-5-formyl-5,6,7,8-tetrahydrofolate</name>
        <dbReference type="ChEBI" id="CHEBI:57457"/>
    </ligand>
</feature>
<dbReference type="Gene3D" id="3.40.50.300">
    <property type="entry name" value="P-loop containing nucleotide triphosphate hydrolases"/>
    <property type="match status" value="1"/>
</dbReference>
<accession>A0A1M6TDP7</accession>
<evidence type="ECO:0000256" key="9">
    <source>
        <dbReference type="ARBA" id="ARBA00023134"/>
    </source>
</evidence>
<evidence type="ECO:0000256" key="4">
    <source>
        <dbReference type="ARBA" id="ARBA00022723"/>
    </source>
</evidence>
<feature type="binding site" evidence="10">
    <location>
        <position position="234"/>
    </location>
    <ligand>
        <name>Mg(2+)</name>
        <dbReference type="ChEBI" id="CHEBI:18420"/>
    </ligand>
</feature>
<dbReference type="Pfam" id="PF01926">
    <property type="entry name" value="MMR_HSR1"/>
    <property type="match status" value="1"/>
</dbReference>
<keyword evidence="14" id="KW-1185">Reference proteome</keyword>
<dbReference type="AlphaFoldDB" id="A0A1M6TDP7"/>
<evidence type="ECO:0000256" key="1">
    <source>
        <dbReference type="ARBA" id="ARBA00011043"/>
    </source>
</evidence>
<dbReference type="InterPro" id="IPR018948">
    <property type="entry name" value="GTP-bd_TrmE_N"/>
</dbReference>
<dbReference type="Pfam" id="PF10396">
    <property type="entry name" value="TrmE_N"/>
    <property type="match status" value="1"/>
</dbReference>
<dbReference type="OrthoDB" id="9805918at2"/>
<dbReference type="GO" id="GO:0002098">
    <property type="term" value="P:tRNA wobble uridine modification"/>
    <property type="evidence" value="ECO:0007669"/>
    <property type="project" value="TreeGrafter"/>
</dbReference>
<dbReference type="NCBIfam" id="TIGR00231">
    <property type="entry name" value="small_GTP"/>
    <property type="match status" value="1"/>
</dbReference>
<keyword evidence="4 10" id="KW-0479">Metal-binding</keyword>
<dbReference type="Proteomes" id="UP000189810">
    <property type="component" value="Chromosome I"/>
</dbReference>
<dbReference type="EMBL" id="LT670846">
    <property type="protein sequence ID" value="SHK55081.1"/>
    <property type="molecule type" value="Genomic_DNA"/>
</dbReference>
<dbReference type="InterPro" id="IPR027368">
    <property type="entry name" value="MnmE_dom2"/>
</dbReference>
<comment type="cofactor">
    <cofactor evidence="10">
        <name>K(+)</name>
        <dbReference type="ChEBI" id="CHEBI:29103"/>
    </cofactor>
    <text evidence="10">Binds 1 potassium ion per subunit.</text>
</comment>
<evidence type="ECO:0000256" key="10">
    <source>
        <dbReference type="HAMAP-Rule" id="MF_00379"/>
    </source>
</evidence>
<dbReference type="STRING" id="381751.SAMN05444391_1412"/>
<feature type="binding site" evidence="10">
    <location>
        <position position="452"/>
    </location>
    <ligand>
        <name>(6S)-5-formyl-5,6,7,8-tetrahydrofolate</name>
        <dbReference type="ChEBI" id="CHEBI:57457"/>
    </ligand>
</feature>
<evidence type="ECO:0000256" key="3">
    <source>
        <dbReference type="ARBA" id="ARBA00022694"/>
    </source>
</evidence>
<evidence type="ECO:0000259" key="12">
    <source>
        <dbReference type="PROSITE" id="PS51709"/>
    </source>
</evidence>
<evidence type="ECO:0000256" key="6">
    <source>
        <dbReference type="ARBA" id="ARBA00022801"/>
    </source>
</evidence>
<feature type="binding site" evidence="10">
    <location>
        <position position="255"/>
    </location>
    <ligand>
        <name>Mg(2+)</name>
        <dbReference type="ChEBI" id="CHEBI:18420"/>
    </ligand>
</feature>
<comment type="subcellular location">
    <subcellularLocation>
        <location evidence="10">Cytoplasm</location>
    </subcellularLocation>
</comment>
<evidence type="ECO:0000256" key="2">
    <source>
        <dbReference type="ARBA" id="ARBA00022490"/>
    </source>
</evidence>
<dbReference type="EC" id="3.6.-.-" evidence="10"/>
<comment type="subunit">
    <text evidence="10">Homodimer. Heterotetramer of two MnmE and two MnmG subunits.</text>
</comment>
<feature type="binding site" evidence="10">
    <location>
        <position position="249"/>
    </location>
    <ligand>
        <name>K(+)</name>
        <dbReference type="ChEBI" id="CHEBI:29103"/>
    </ligand>
</feature>
<keyword evidence="7 10" id="KW-0460">Magnesium</keyword>
<dbReference type="NCBIfam" id="NF003661">
    <property type="entry name" value="PRK05291.1-3"/>
    <property type="match status" value="1"/>
</dbReference>
<dbReference type="HAMAP" id="MF_00379">
    <property type="entry name" value="GTPase_MnmE"/>
    <property type="match status" value="1"/>
</dbReference>
<evidence type="ECO:0000313" key="13">
    <source>
        <dbReference type="EMBL" id="SHK55081.1"/>
    </source>
</evidence>
<dbReference type="CDD" id="cd04164">
    <property type="entry name" value="trmE"/>
    <property type="match status" value="1"/>
</dbReference>
<dbReference type="GO" id="GO:0046872">
    <property type="term" value="F:metal ion binding"/>
    <property type="evidence" value="ECO:0007669"/>
    <property type="project" value="UniProtKB-KW"/>
</dbReference>
<dbReference type="PRINTS" id="PR00326">
    <property type="entry name" value="GTP1OBG"/>
</dbReference>
<organism evidence="13 14">
    <name type="scientific">Thermocrinis minervae</name>
    <dbReference type="NCBI Taxonomy" id="381751"/>
    <lineage>
        <taxon>Bacteria</taxon>
        <taxon>Pseudomonadati</taxon>
        <taxon>Aquificota</taxon>
        <taxon>Aquificia</taxon>
        <taxon>Aquificales</taxon>
        <taxon>Aquificaceae</taxon>
        <taxon>Thermocrinis</taxon>
    </lineage>
</organism>
<evidence type="ECO:0000256" key="8">
    <source>
        <dbReference type="ARBA" id="ARBA00022958"/>
    </source>
</evidence>
<dbReference type="Pfam" id="PF12631">
    <property type="entry name" value="MnmE_helical"/>
    <property type="match status" value="1"/>
</dbReference>
<feature type="binding site" evidence="10">
    <location>
        <position position="230"/>
    </location>
    <ligand>
        <name>K(+)</name>
        <dbReference type="ChEBI" id="CHEBI:29103"/>
    </ligand>
</feature>
<gene>
    <name evidence="10" type="primary">mnmE</name>
    <name evidence="10" type="synonym">trmE</name>
    <name evidence="13" type="ORF">SAMN05444391_1412</name>
</gene>
<comment type="function">
    <text evidence="10">Exhibits a very high intrinsic GTPase hydrolysis rate. Involved in the addition of a carboxymethylaminomethyl (cmnm) group at the wobble position (U34) of certain tRNAs, forming tRNA-cmnm(5)s(2)U34.</text>
</comment>
<dbReference type="FunFam" id="3.40.50.300:FF:001376">
    <property type="entry name" value="tRNA modification GTPase MnmE"/>
    <property type="match status" value="1"/>
</dbReference>
<dbReference type="GO" id="GO:0005525">
    <property type="term" value="F:GTP binding"/>
    <property type="evidence" value="ECO:0007669"/>
    <property type="project" value="UniProtKB-UniRule"/>
</dbReference>
<dbReference type="GO" id="GO:0003924">
    <property type="term" value="F:GTPase activity"/>
    <property type="evidence" value="ECO:0007669"/>
    <property type="project" value="UniProtKB-UniRule"/>
</dbReference>
<keyword evidence="5 10" id="KW-0547">Nucleotide-binding</keyword>
<dbReference type="InterPro" id="IPR004520">
    <property type="entry name" value="GTPase_MnmE"/>
</dbReference>
<feature type="binding site" evidence="10">
    <location>
        <begin position="230"/>
        <end position="235"/>
    </location>
    <ligand>
        <name>GTP</name>
        <dbReference type="ChEBI" id="CHEBI:37565"/>
    </ligand>
</feature>
<feature type="binding site" evidence="10">
    <location>
        <begin position="249"/>
        <end position="255"/>
    </location>
    <ligand>
        <name>GTP</name>
        <dbReference type="ChEBI" id="CHEBI:37565"/>
    </ligand>
</feature>
<dbReference type="InterPro" id="IPR025867">
    <property type="entry name" value="MnmE_helical"/>
</dbReference>
<evidence type="ECO:0000313" key="14">
    <source>
        <dbReference type="Proteomes" id="UP000189810"/>
    </source>
</evidence>
<proteinExistence type="inferred from homology"/>
<name>A0A1M6TDP7_9AQUI</name>
<keyword evidence="6 10" id="KW-0378">Hydrolase</keyword>
<dbReference type="PANTHER" id="PTHR42714">
    <property type="entry name" value="TRNA MODIFICATION GTPASE GTPBP3"/>
    <property type="match status" value="1"/>
</dbReference>